<dbReference type="SUPFAM" id="SSF51905">
    <property type="entry name" value="FAD/NAD(P)-binding domain"/>
    <property type="match status" value="1"/>
</dbReference>
<evidence type="ECO:0000259" key="5">
    <source>
        <dbReference type="Pfam" id="PF22780"/>
    </source>
</evidence>
<keyword evidence="3" id="KW-0274">FAD</keyword>
<evidence type="ECO:0000259" key="4">
    <source>
        <dbReference type="Pfam" id="PF03486"/>
    </source>
</evidence>
<feature type="domain" description="RsdA/BaiN/AoA(So)-like Rossmann fold-like" evidence="4">
    <location>
        <begin position="5"/>
        <end position="402"/>
    </location>
</feature>
<organism evidence="6 7">
    <name type="scientific">Rhizosphaericola mali</name>
    <dbReference type="NCBI Taxonomy" id="2545455"/>
    <lineage>
        <taxon>Bacteria</taxon>
        <taxon>Pseudomonadati</taxon>
        <taxon>Bacteroidota</taxon>
        <taxon>Chitinophagia</taxon>
        <taxon>Chitinophagales</taxon>
        <taxon>Chitinophagaceae</taxon>
        <taxon>Rhizosphaericola</taxon>
    </lineage>
</organism>
<feature type="domain" description="RsdA/BaiN/AoA(So)-like insert" evidence="5">
    <location>
        <begin position="188"/>
        <end position="349"/>
    </location>
</feature>
<evidence type="ECO:0000256" key="2">
    <source>
        <dbReference type="ARBA" id="ARBA00022630"/>
    </source>
</evidence>
<name>A0A5P2G8D6_9BACT</name>
<protein>
    <submittedName>
        <fullName evidence="6">NAD(P)/FAD-dependent oxidoreductase</fullName>
    </submittedName>
</protein>
<dbReference type="PANTHER" id="PTHR42887:SF2">
    <property type="entry name" value="OS12G0638800 PROTEIN"/>
    <property type="match status" value="1"/>
</dbReference>
<dbReference type="InterPro" id="IPR055178">
    <property type="entry name" value="RsdA/BaiN/AoA(So)-like_dom"/>
</dbReference>
<dbReference type="Gene3D" id="3.50.50.60">
    <property type="entry name" value="FAD/NAD(P)-binding domain"/>
    <property type="match status" value="1"/>
</dbReference>
<dbReference type="EMBL" id="CP044016">
    <property type="protein sequence ID" value="QES90559.1"/>
    <property type="molecule type" value="Genomic_DNA"/>
</dbReference>
<gene>
    <name evidence="6" type="ORF">E0W69_018480</name>
</gene>
<dbReference type="Gene3D" id="1.10.8.260">
    <property type="entry name" value="HI0933 insert domain-like"/>
    <property type="match status" value="1"/>
</dbReference>
<dbReference type="NCBIfam" id="TIGR00275">
    <property type="entry name" value="aminoacetone oxidase family FAD-binding enzyme"/>
    <property type="match status" value="1"/>
</dbReference>
<dbReference type="Gene3D" id="2.40.30.10">
    <property type="entry name" value="Translation factors"/>
    <property type="match status" value="1"/>
</dbReference>
<dbReference type="Pfam" id="PF22780">
    <property type="entry name" value="HI0933_like_1st"/>
    <property type="match status" value="1"/>
</dbReference>
<evidence type="ECO:0000256" key="1">
    <source>
        <dbReference type="ARBA" id="ARBA00001974"/>
    </source>
</evidence>
<dbReference type="PRINTS" id="PR00368">
    <property type="entry name" value="FADPNR"/>
</dbReference>
<dbReference type="InterPro" id="IPR023166">
    <property type="entry name" value="BaiN-like_dom_sf"/>
</dbReference>
<proteinExistence type="predicted"/>
<evidence type="ECO:0000313" key="7">
    <source>
        <dbReference type="Proteomes" id="UP000292424"/>
    </source>
</evidence>
<dbReference type="OrthoDB" id="9773233at2"/>
<reference evidence="6 7" key="1">
    <citation type="submission" date="2019-09" db="EMBL/GenBank/DDBJ databases">
        <title>Complete genome sequence of Arachidicoccus sp. B3-10 isolated from apple orchard soil.</title>
        <authorList>
            <person name="Kim H.S."/>
            <person name="Han K.-I."/>
            <person name="Suh M.K."/>
            <person name="Lee K.C."/>
            <person name="Eom M.K."/>
            <person name="Kim J.-S."/>
            <person name="Kang S.W."/>
            <person name="Sin Y."/>
            <person name="Lee J.-S."/>
        </authorList>
    </citation>
    <scope>NUCLEOTIDE SEQUENCE [LARGE SCALE GENOMIC DNA]</scope>
    <source>
        <strain evidence="6 7">B3-10</strain>
    </source>
</reference>
<dbReference type="Proteomes" id="UP000292424">
    <property type="component" value="Chromosome"/>
</dbReference>
<sequence>MSVYSAIVIGGGAAGFFTAINIVENQPDAKVLIIEKSTKLLSKVKVSGGGRCNVTHFGLDLPELVKRYPRGKNFLKKAFHQFNTLDTEKWFGNHSVKLHAEKDGRMFPSTNDSQTIIDCFLAAVNKLQIEIRINVAVESIVKEAEYFSLFTSKGEFRAKNVVLACGGFPKKEQFGWIEKLGLKINAPVPSLFTFNIPNNSLSKLMGLSVPNARVKIAGSKLVENGPLLITHWGLSGPVVLRLSAWGARELAEKNYTFSIGVNWLGEINENELRENWVDLRNQFAKQNIGKHNPWEIPNRLWLYFLETADISLNSNWAELKSAQQNKLIQILTNQSFEIKGKTTFKEEFVTCGGVDLQEIDANTMQSKKIEGLYFAGEIMDIDGITGGFNFQNAWTTGWIAAKNISNHI</sequence>
<dbReference type="InterPro" id="IPR004792">
    <property type="entry name" value="BaiN-like"/>
</dbReference>
<dbReference type="RefSeq" id="WP_131331544.1">
    <property type="nucleotide sequence ID" value="NZ_CP044016.1"/>
</dbReference>
<evidence type="ECO:0000256" key="3">
    <source>
        <dbReference type="ARBA" id="ARBA00022827"/>
    </source>
</evidence>
<keyword evidence="2" id="KW-0285">Flavoprotein</keyword>
<dbReference type="InterPro" id="IPR036188">
    <property type="entry name" value="FAD/NAD-bd_sf"/>
</dbReference>
<dbReference type="InterPro" id="IPR057661">
    <property type="entry name" value="RsdA/BaiN/AoA(So)_Rossmann"/>
</dbReference>
<dbReference type="SUPFAM" id="SSF160996">
    <property type="entry name" value="HI0933 insert domain-like"/>
    <property type="match status" value="1"/>
</dbReference>
<keyword evidence="7" id="KW-1185">Reference proteome</keyword>
<comment type="cofactor">
    <cofactor evidence="1">
        <name>FAD</name>
        <dbReference type="ChEBI" id="CHEBI:57692"/>
    </cofactor>
</comment>
<dbReference type="Pfam" id="PF03486">
    <property type="entry name" value="HI0933_like"/>
    <property type="match status" value="1"/>
</dbReference>
<dbReference type="AlphaFoldDB" id="A0A5P2G8D6"/>
<dbReference type="PANTHER" id="PTHR42887">
    <property type="entry name" value="OS12G0638800 PROTEIN"/>
    <property type="match status" value="1"/>
</dbReference>
<dbReference type="KEGG" id="arac:E0W69_018480"/>
<accession>A0A5P2G8D6</accession>
<evidence type="ECO:0000313" key="6">
    <source>
        <dbReference type="EMBL" id="QES90559.1"/>
    </source>
</evidence>